<feature type="transmembrane region" description="Helical" evidence="3">
    <location>
        <begin position="38"/>
        <end position="56"/>
    </location>
</feature>
<evidence type="ECO:0000313" key="6">
    <source>
        <dbReference type="Proteomes" id="UP000435138"/>
    </source>
</evidence>
<organism evidence="5 6">
    <name type="scientific">Endobacterium cereale</name>
    <dbReference type="NCBI Taxonomy" id="2663029"/>
    <lineage>
        <taxon>Bacteria</taxon>
        <taxon>Pseudomonadati</taxon>
        <taxon>Pseudomonadota</taxon>
        <taxon>Alphaproteobacteria</taxon>
        <taxon>Hyphomicrobiales</taxon>
        <taxon>Rhizobiaceae</taxon>
        <taxon>Endobacterium</taxon>
    </lineage>
</organism>
<dbReference type="InterPro" id="IPR051158">
    <property type="entry name" value="Metallophosphoesterase_sf"/>
</dbReference>
<proteinExistence type="predicted"/>
<dbReference type="PANTHER" id="PTHR31302">
    <property type="entry name" value="TRANSMEMBRANE PROTEIN WITH METALLOPHOSPHOESTERASE DOMAIN-RELATED"/>
    <property type="match status" value="1"/>
</dbReference>
<keyword evidence="3" id="KW-0472">Membrane</keyword>
<dbReference type="Proteomes" id="UP000435138">
    <property type="component" value="Unassembled WGS sequence"/>
</dbReference>
<dbReference type="PANTHER" id="PTHR31302:SF31">
    <property type="entry name" value="PHOSPHODIESTERASE YAEI"/>
    <property type="match status" value="1"/>
</dbReference>
<evidence type="ECO:0000313" key="5">
    <source>
        <dbReference type="EMBL" id="MQY48299.1"/>
    </source>
</evidence>
<dbReference type="GO" id="GO:0009245">
    <property type="term" value="P:lipid A biosynthetic process"/>
    <property type="evidence" value="ECO:0007669"/>
    <property type="project" value="TreeGrafter"/>
</dbReference>
<dbReference type="GO" id="GO:0046872">
    <property type="term" value="F:metal ion binding"/>
    <property type="evidence" value="ECO:0007669"/>
    <property type="project" value="UniProtKB-KW"/>
</dbReference>
<protein>
    <submittedName>
        <fullName evidence="5">Metallophosphoesterase</fullName>
    </submittedName>
</protein>
<evidence type="ECO:0000256" key="1">
    <source>
        <dbReference type="ARBA" id="ARBA00022723"/>
    </source>
</evidence>
<keyword evidence="3" id="KW-1133">Transmembrane helix</keyword>
<sequence>MASDPALRVSLPVFHLFKFLLSLYVVARFLWPMPWPKWIRALIAITLIVVFQHSYLSLLVFGTMFSPEVPRAVMIAVNWLAGSVLFLAILQLTLDIVSLITAAIRRRRIRVPAALRYAVGVIALSTAAFAVSQAIRVPPVKEMEVRIKDLPAEFDGYRMIQLTDLHLSRLFEAPWAEQTVALANAQNADLIVLTGDLIDGTLQAREKDIAPLAKLRAKDGVFTIPGNHEYYFGHDEWMHKYQQLGLTTISNGHVVLQRGEGKLTLAGVNDVNATRFEREGPDVTKALAGAPEGAPVILLDHQPRNARVSAAAGADLQLSGHTHGGMIRGFDQLVARFNNGFVSGLYDVDGMQLYVNNGTALWIGFALRLGVPSELTVITLKRA</sequence>
<gene>
    <name evidence="5" type="ORF">GAO09_19895</name>
</gene>
<keyword evidence="3" id="KW-0812">Transmembrane</keyword>
<keyword evidence="2" id="KW-0378">Hydrolase</keyword>
<evidence type="ECO:0000259" key="4">
    <source>
        <dbReference type="Pfam" id="PF00149"/>
    </source>
</evidence>
<feature type="domain" description="Calcineurin-like phosphoesterase" evidence="4">
    <location>
        <begin position="158"/>
        <end position="324"/>
    </location>
</feature>
<dbReference type="RefSeq" id="WP_153356425.1">
    <property type="nucleotide sequence ID" value="NZ_JAYKOO010000005.1"/>
</dbReference>
<dbReference type="EMBL" id="WIXI01000047">
    <property type="protein sequence ID" value="MQY48299.1"/>
    <property type="molecule type" value="Genomic_DNA"/>
</dbReference>
<dbReference type="Gene3D" id="3.60.21.10">
    <property type="match status" value="1"/>
</dbReference>
<dbReference type="AlphaFoldDB" id="A0A6A8AC19"/>
<comment type="caution">
    <text evidence="5">The sequence shown here is derived from an EMBL/GenBank/DDBJ whole genome shotgun (WGS) entry which is preliminary data.</text>
</comment>
<reference evidence="5 6" key="1">
    <citation type="submission" date="2019-11" db="EMBL/GenBank/DDBJ databases">
        <title>Genome analysis of Rhizobacterium cereale a novel genus and species isolated from maize roots in North Spain.</title>
        <authorList>
            <person name="Menendez E."/>
            <person name="Flores-Felix J.D."/>
            <person name="Ramirez-Bahena M.-H."/>
            <person name="Igual J.M."/>
            <person name="Garcia-Fraile P."/>
            <person name="Peix A."/>
            <person name="Velazquez E."/>
        </authorList>
    </citation>
    <scope>NUCLEOTIDE SEQUENCE [LARGE SCALE GENOMIC DNA]</scope>
    <source>
        <strain evidence="5 6">RZME27</strain>
    </source>
</reference>
<feature type="transmembrane region" description="Helical" evidence="3">
    <location>
        <begin position="12"/>
        <end position="31"/>
    </location>
</feature>
<feature type="transmembrane region" description="Helical" evidence="3">
    <location>
        <begin position="114"/>
        <end position="135"/>
    </location>
</feature>
<evidence type="ECO:0000256" key="2">
    <source>
        <dbReference type="ARBA" id="ARBA00022801"/>
    </source>
</evidence>
<evidence type="ECO:0000256" key="3">
    <source>
        <dbReference type="SAM" id="Phobius"/>
    </source>
</evidence>
<dbReference type="Pfam" id="PF00149">
    <property type="entry name" value="Metallophos"/>
    <property type="match status" value="1"/>
</dbReference>
<keyword evidence="6" id="KW-1185">Reference proteome</keyword>
<dbReference type="CDD" id="cd07385">
    <property type="entry name" value="MPP_YkuE_C"/>
    <property type="match status" value="1"/>
</dbReference>
<feature type="transmembrane region" description="Helical" evidence="3">
    <location>
        <begin position="76"/>
        <end position="102"/>
    </location>
</feature>
<dbReference type="GO" id="GO:0016020">
    <property type="term" value="C:membrane"/>
    <property type="evidence" value="ECO:0007669"/>
    <property type="project" value="GOC"/>
</dbReference>
<accession>A0A6A8AC19</accession>
<dbReference type="SUPFAM" id="SSF56300">
    <property type="entry name" value="Metallo-dependent phosphatases"/>
    <property type="match status" value="1"/>
</dbReference>
<keyword evidence="1" id="KW-0479">Metal-binding</keyword>
<dbReference type="InterPro" id="IPR029052">
    <property type="entry name" value="Metallo-depent_PP-like"/>
</dbReference>
<name>A0A6A8AC19_9HYPH</name>
<dbReference type="InterPro" id="IPR004843">
    <property type="entry name" value="Calcineurin-like_PHP"/>
</dbReference>
<dbReference type="GO" id="GO:0008758">
    <property type="term" value="F:UDP-2,3-diacylglucosamine hydrolase activity"/>
    <property type="evidence" value="ECO:0007669"/>
    <property type="project" value="TreeGrafter"/>
</dbReference>